<gene>
    <name evidence="2" type="ORF">LIPSTDRAFT_71880</name>
</gene>
<protein>
    <submittedName>
        <fullName evidence="2">Uncharacterized protein</fullName>
    </submittedName>
</protein>
<dbReference type="AlphaFoldDB" id="A0A1E3Q5E2"/>
<keyword evidence="3" id="KW-1185">Reference proteome</keyword>
<sequence>MSEELSSHSSGTSVSEKEKKTVVPEVVEITSEMRDNLLERLKENSNPDKLNTTRHDLDFIMDKVTTMAAEEALNIVNKAIEKA</sequence>
<proteinExistence type="predicted"/>
<evidence type="ECO:0000313" key="2">
    <source>
        <dbReference type="EMBL" id="ODQ72362.1"/>
    </source>
</evidence>
<dbReference type="Proteomes" id="UP000094385">
    <property type="component" value="Unassembled WGS sequence"/>
</dbReference>
<feature type="region of interest" description="Disordered" evidence="1">
    <location>
        <begin position="1"/>
        <end position="21"/>
    </location>
</feature>
<name>A0A1E3Q5E2_LIPST</name>
<evidence type="ECO:0000256" key="1">
    <source>
        <dbReference type="SAM" id="MobiDB-lite"/>
    </source>
</evidence>
<dbReference type="EMBL" id="KV454295">
    <property type="protein sequence ID" value="ODQ72362.1"/>
    <property type="molecule type" value="Genomic_DNA"/>
</dbReference>
<accession>A0A1E3Q5E2</accession>
<evidence type="ECO:0000313" key="3">
    <source>
        <dbReference type="Proteomes" id="UP000094385"/>
    </source>
</evidence>
<organism evidence="2 3">
    <name type="scientific">Lipomyces starkeyi NRRL Y-11557</name>
    <dbReference type="NCBI Taxonomy" id="675824"/>
    <lineage>
        <taxon>Eukaryota</taxon>
        <taxon>Fungi</taxon>
        <taxon>Dikarya</taxon>
        <taxon>Ascomycota</taxon>
        <taxon>Saccharomycotina</taxon>
        <taxon>Lipomycetes</taxon>
        <taxon>Lipomycetales</taxon>
        <taxon>Lipomycetaceae</taxon>
        <taxon>Lipomyces</taxon>
    </lineage>
</organism>
<reference evidence="2 3" key="1">
    <citation type="journal article" date="2016" name="Proc. Natl. Acad. Sci. U.S.A.">
        <title>Comparative genomics of biotechnologically important yeasts.</title>
        <authorList>
            <person name="Riley R."/>
            <person name="Haridas S."/>
            <person name="Wolfe K.H."/>
            <person name="Lopes M.R."/>
            <person name="Hittinger C.T."/>
            <person name="Goeker M."/>
            <person name="Salamov A.A."/>
            <person name="Wisecaver J.H."/>
            <person name="Long T.M."/>
            <person name="Calvey C.H."/>
            <person name="Aerts A.L."/>
            <person name="Barry K.W."/>
            <person name="Choi C."/>
            <person name="Clum A."/>
            <person name="Coughlan A.Y."/>
            <person name="Deshpande S."/>
            <person name="Douglass A.P."/>
            <person name="Hanson S.J."/>
            <person name="Klenk H.-P."/>
            <person name="LaButti K.M."/>
            <person name="Lapidus A."/>
            <person name="Lindquist E.A."/>
            <person name="Lipzen A.M."/>
            <person name="Meier-Kolthoff J.P."/>
            <person name="Ohm R.A."/>
            <person name="Otillar R.P."/>
            <person name="Pangilinan J.L."/>
            <person name="Peng Y."/>
            <person name="Rokas A."/>
            <person name="Rosa C.A."/>
            <person name="Scheuner C."/>
            <person name="Sibirny A.A."/>
            <person name="Slot J.C."/>
            <person name="Stielow J.B."/>
            <person name="Sun H."/>
            <person name="Kurtzman C.P."/>
            <person name="Blackwell M."/>
            <person name="Grigoriev I.V."/>
            <person name="Jeffries T.W."/>
        </authorList>
    </citation>
    <scope>NUCLEOTIDE SEQUENCE [LARGE SCALE GENOMIC DNA]</scope>
    <source>
        <strain evidence="2 3">NRRL Y-11557</strain>
    </source>
</reference>